<accession>A0ACA9QIP2</accession>
<protein>
    <submittedName>
        <fullName evidence="1">11956_t:CDS:1</fullName>
    </submittedName>
</protein>
<proteinExistence type="predicted"/>
<comment type="caution">
    <text evidence="1">The sequence shown here is derived from an EMBL/GenBank/DDBJ whole genome shotgun (WGS) entry which is preliminary data.</text>
</comment>
<evidence type="ECO:0000313" key="2">
    <source>
        <dbReference type="Proteomes" id="UP000789525"/>
    </source>
</evidence>
<organism evidence="1 2">
    <name type="scientific">Acaulospora colombiana</name>
    <dbReference type="NCBI Taxonomy" id="27376"/>
    <lineage>
        <taxon>Eukaryota</taxon>
        <taxon>Fungi</taxon>
        <taxon>Fungi incertae sedis</taxon>
        <taxon>Mucoromycota</taxon>
        <taxon>Glomeromycotina</taxon>
        <taxon>Glomeromycetes</taxon>
        <taxon>Diversisporales</taxon>
        <taxon>Acaulosporaceae</taxon>
        <taxon>Acaulospora</taxon>
    </lineage>
</organism>
<dbReference type="Proteomes" id="UP000789525">
    <property type="component" value="Unassembled WGS sequence"/>
</dbReference>
<name>A0ACA9QIP2_9GLOM</name>
<dbReference type="EMBL" id="CAJVPT010054224">
    <property type="protein sequence ID" value="CAG8752964.1"/>
    <property type="molecule type" value="Genomic_DNA"/>
</dbReference>
<evidence type="ECO:0000313" key="1">
    <source>
        <dbReference type="EMBL" id="CAG8752964.1"/>
    </source>
</evidence>
<keyword evidence="2" id="KW-1185">Reference proteome</keyword>
<reference evidence="1" key="1">
    <citation type="submission" date="2021-06" db="EMBL/GenBank/DDBJ databases">
        <authorList>
            <person name="Kallberg Y."/>
            <person name="Tangrot J."/>
            <person name="Rosling A."/>
        </authorList>
    </citation>
    <scope>NUCLEOTIDE SEQUENCE</scope>
    <source>
        <strain evidence="1">CL356</strain>
    </source>
</reference>
<gene>
    <name evidence="1" type="ORF">ACOLOM_LOCUS12798</name>
</gene>
<sequence>MPKRIQKRLVLMGDSDVGPYGMTFLFIMTQKLEISLEKTALLRSFLVPEFVLSPRVSPFHLRPDLRTRTFENVQQMLNQFTYRTHYRDISTILCNMSGMSKARLSIWADRESFEHAEQKWLPEIQHFRPGIPVILVACKVYLRINMNLAEQMERRWDLLISREEGDTMAQRMGAKIYIKCSTMTRTNVDEVFQKAAFIANSFPLSKVK</sequence>